<dbReference type="InterPro" id="IPR035973">
    <property type="entry name" value="Cyt_c_oxidase_su3-like_sf"/>
</dbReference>
<evidence type="ECO:0000256" key="4">
    <source>
        <dbReference type="ARBA" id="ARBA00022989"/>
    </source>
</evidence>
<comment type="caution">
    <text evidence="9">The sequence shown here is derived from an EMBL/GenBank/DDBJ whole genome shotgun (WGS) entry which is preliminary data.</text>
</comment>
<feature type="transmembrane region" description="Helical" evidence="7">
    <location>
        <begin position="90"/>
        <end position="110"/>
    </location>
</feature>
<evidence type="ECO:0000256" key="6">
    <source>
        <dbReference type="RuleBase" id="RU003376"/>
    </source>
</evidence>
<reference evidence="9" key="1">
    <citation type="submission" date="2023-06" db="EMBL/GenBank/DDBJ databases">
        <authorList>
            <person name="Zhang S."/>
        </authorList>
    </citation>
    <scope>NUCLEOTIDE SEQUENCE</scope>
    <source>
        <strain evidence="9">SG2303</strain>
    </source>
</reference>
<feature type="transmembrane region" description="Helical" evidence="7">
    <location>
        <begin position="173"/>
        <end position="196"/>
    </location>
</feature>
<evidence type="ECO:0000256" key="5">
    <source>
        <dbReference type="ARBA" id="ARBA00023136"/>
    </source>
</evidence>
<dbReference type="RefSeq" id="WP_289829824.1">
    <property type="nucleotide sequence ID" value="NZ_JAUEDK010000015.1"/>
</dbReference>
<keyword evidence="3 6" id="KW-0812">Transmembrane</keyword>
<comment type="subcellular location">
    <subcellularLocation>
        <location evidence="6">Cell membrane</location>
        <topology evidence="6">Multi-pass membrane protein</topology>
    </subcellularLocation>
    <subcellularLocation>
        <location evidence="1">Membrane</location>
        <topology evidence="1">Multi-pass membrane protein</topology>
    </subcellularLocation>
</comment>
<name>A0ABT7XN62_9NEIS</name>
<dbReference type="Proteomes" id="UP001168540">
    <property type="component" value="Unassembled WGS sequence"/>
</dbReference>
<organism evidence="9 10">
    <name type="scientific">Crenobacter oryzisoli</name>
    <dbReference type="NCBI Taxonomy" id="3056844"/>
    <lineage>
        <taxon>Bacteria</taxon>
        <taxon>Pseudomonadati</taxon>
        <taxon>Pseudomonadota</taxon>
        <taxon>Betaproteobacteria</taxon>
        <taxon>Neisseriales</taxon>
        <taxon>Neisseriaceae</taxon>
        <taxon>Crenobacter</taxon>
    </lineage>
</organism>
<dbReference type="InterPro" id="IPR024791">
    <property type="entry name" value="Cyt_c/ubiquinol_Oxase_su3"/>
</dbReference>
<dbReference type="SUPFAM" id="SSF81452">
    <property type="entry name" value="Cytochrome c oxidase subunit III-like"/>
    <property type="match status" value="1"/>
</dbReference>
<evidence type="ECO:0000256" key="2">
    <source>
        <dbReference type="ARBA" id="ARBA00010581"/>
    </source>
</evidence>
<evidence type="ECO:0000313" key="9">
    <source>
        <dbReference type="EMBL" id="MDN0075226.1"/>
    </source>
</evidence>
<feature type="domain" description="Heme-copper oxidase subunit III family profile" evidence="8">
    <location>
        <begin position="22"/>
        <end position="193"/>
    </location>
</feature>
<evidence type="ECO:0000259" key="8">
    <source>
        <dbReference type="PROSITE" id="PS50253"/>
    </source>
</evidence>
<dbReference type="CDD" id="cd02865">
    <property type="entry name" value="Heme_Cu_Oxidase_III_2"/>
    <property type="match status" value="1"/>
</dbReference>
<evidence type="ECO:0000256" key="7">
    <source>
        <dbReference type="SAM" id="Phobius"/>
    </source>
</evidence>
<evidence type="ECO:0000256" key="3">
    <source>
        <dbReference type="ARBA" id="ARBA00022692"/>
    </source>
</evidence>
<feature type="transmembrane region" description="Helical" evidence="7">
    <location>
        <begin position="23"/>
        <end position="45"/>
    </location>
</feature>
<sequence length="205" mass="22617">MMGTVIPMDGVRSQSGRSRPGKVGLWVFLAVVTMLFTLLLFAYLMRMQFADWRALPLPWQLWLSTVLLAASSTALFIAHRCVQRGRWREVRAFVLAGGACAAAFVAGQLWAWQQLAEQHYLVAGNPANSFFYLLTGLHGLHVLGGLIGLALTMARLRRGSEQAGGYVQLCARYWHFLFAVWLVLFTVMGTVTPALARSICGGLLS</sequence>
<keyword evidence="10" id="KW-1185">Reference proteome</keyword>
<dbReference type="PANTHER" id="PTHR11403">
    <property type="entry name" value="CYTOCHROME C OXIDASE SUBUNIT III"/>
    <property type="match status" value="1"/>
</dbReference>
<dbReference type="InterPro" id="IPR000298">
    <property type="entry name" value="Cyt_c_oxidase-like_su3"/>
</dbReference>
<dbReference type="InterPro" id="IPR013833">
    <property type="entry name" value="Cyt_c_oxidase_su3_a-hlx"/>
</dbReference>
<keyword evidence="4 7" id="KW-1133">Transmembrane helix</keyword>
<dbReference type="Gene3D" id="1.20.120.80">
    <property type="entry name" value="Cytochrome c oxidase, subunit III, four-helix bundle"/>
    <property type="match status" value="1"/>
</dbReference>
<feature type="transmembrane region" description="Helical" evidence="7">
    <location>
        <begin position="130"/>
        <end position="152"/>
    </location>
</feature>
<protein>
    <submittedName>
        <fullName evidence="9">Cytochrome c oxidase subunit 3</fullName>
    </submittedName>
</protein>
<dbReference type="PROSITE" id="PS50253">
    <property type="entry name" value="COX3"/>
    <property type="match status" value="1"/>
</dbReference>
<accession>A0ABT7XN62</accession>
<comment type="similarity">
    <text evidence="2 6">Belongs to the cytochrome c oxidase subunit 3 family.</text>
</comment>
<proteinExistence type="inferred from homology"/>
<dbReference type="EMBL" id="JAUEDK010000015">
    <property type="protein sequence ID" value="MDN0075226.1"/>
    <property type="molecule type" value="Genomic_DNA"/>
</dbReference>
<evidence type="ECO:0000313" key="10">
    <source>
        <dbReference type="Proteomes" id="UP001168540"/>
    </source>
</evidence>
<evidence type="ECO:0000256" key="1">
    <source>
        <dbReference type="ARBA" id="ARBA00004141"/>
    </source>
</evidence>
<gene>
    <name evidence="9" type="ORF">QU481_10025</name>
</gene>
<feature type="transmembrane region" description="Helical" evidence="7">
    <location>
        <begin position="57"/>
        <end position="78"/>
    </location>
</feature>
<dbReference type="PANTHER" id="PTHR11403:SF10">
    <property type="entry name" value="CYTOCHROME C OXIDASE"/>
    <property type="match status" value="1"/>
</dbReference>
<keyword evidence="5 7" id="KW-0472">Membrane</keyword>
<dbReference type="Pfam" id="PF00510">
    <property type="entry name" value="COX3"/>
    <property type="match status" value="1"/>
</dbReference>